<gene>
    <name evidence="2" type="ORF">PN645_05585</name>
</gene>
<dbReference type="EMBL" id="JAQMRD010000005">
    <property type="protein sequence ID" value="MDB9222477.1"/>
    <property type="molecule type" value="Genomic_DNA"/>
</dbReference>
<feature type="region of interest" description="Disordered" evidence="1">
    <location>
        <begin position="17"/>
        <end position="51"/>
    </location>
</feature>
<dbReference type="InterPro" id="IPR021823">
    <property type="entry name" value="DUF3408"/>
</dbReference>
<dbReference type="RefSeq" id="WP_104368357.1">
    <property type="nucleotide sequence ID" value="NZ_JAQMRB010000020.1"/>
</dbReference>
<dbReference type="AlphaFoldDB" id="A0AAW6FGW0"/>
<sequence>MAKNLDVQIDTASFLDSIRPEMPPSSTRMEKPGTDNAADKKRTAKGENRKKPAAVFVIPPIENEEDYLEMFIKGAETAARSGKMAYVRREYHDRIMRITRVIGKDKLTLSAYLDHVLTQHFLQCGDVIKKLYDKNYEDVF</sequence>
<reference evidence="2" key="1">
    <citation type="submission" date="2023-01" db="EMBL/GenBank/DDBJ databases">
        <title>Human gut microbiome strain richness.</title>
        <authorList>
            <person name="Chen-Liaw A."/>
        </authorList>
    </citation>
    <scope>NUCLEOTIDE SEQUENCE</scope>
    <source>
        <strain evidence="2">RTP21484st1_B7_RTP21484_190118</strain>
    </source>
</reference>
<dbReference type="Pfam" id="PF11888">
    <property type="entry name" value="DUF3408"/>
    <property type="match status" value="1"/>
</dbReference>
<protein>
    <submittedName>
        <fullName evidence="2">DUF3408 domain-containing protein</fullName>
    </submittedName>
</protein>
<comment type="caution">
    <text evidence="2">The sequence shown here is derived from an EMBL/GenBank/DDBJ whole genome shotgun (WGS) entry which is preliminary data.</text>
</comment>
<name>A0AAW6FGW0_9BACT</name>
<proteinExistence type="predicted"/>
<evidence type="ECO:0000256" key="1">
    <source>
        <dbReference type="SAM" id="MobiDB-lite"/>
    </source>
</evidence>
<feature type="compositionally biased region" description="Basic and acidic residues" evidence="1">
    <location>
        <begin position="28"/>
        <end position="50"/>
    </location>
</feature>
<dbReference type="Proteomes" id="UP001212263">
    <property type="component" value="Unassembled WGS sequence"/>
</dbReference>
<organism evidence="2 3">
    <name type="scientific">Odoribacter splanchnicus</name>
    <dbReference type="NCBI Taxonomy" id="28118"/>
    <lineage>
        <taxon>Bacteria</taxon>
        <taxon>Pseudomonadati</taxon>
        <taxon>Bacteroidota</taxon>
        <taxon>Bacteroidia</taxon>
        <taxon>Bacteroidales</taxon>
        <taxon>Odoribacteraceae</taxon>
        <taxon>Odoribacter</taxon>
    </lineage>
</organism>
<evidence type="ECO:0000313" key="3">
    <source>
        <dbReference type="Proteomes" id="UP001212263"/>
    </source>
</evidence>
<evidence type="ECO:0000313" key="2">
    <source>
        <dbReference type="EMBL" id="MDB9222477.1"/>
    </source>
</evidence>
<accession>A0AAW6FGW0</accession>